<sequence length="90" mass="9098">MNGAASAGAERMALERAAAPDEVGSGDAAASFERLFVIAPVAMERLFVLVPPTTGAADLGPGATNARLSAVRVADFPLSSLSRGPPASRF</sequence>
<comment type="caution">
    <text evidence="1">The sequence shown here is derived from an EMBL/GenBank/DDBJ whole genome shotgun (WGS) entry which is preliminary data.</text>
</comment>
<dbReference type="Proteomes" id="UP000245252">
    <property type="component" value="Unassembled WGS sequence"/>
</dbReference>
<reference evidence="1 2" key="1">
    <citation type="submission" date="2018-05" db="EMBL/GenBank/DDBJ databases">
        <title>The draft genome of strain NS-104.</title>
        <authorList>
            <person name="Hang P."/>
            <person name="Jiang J."/>
        </authorList>
    </citation>
    <scope>NUCLEOTIDE SEQUENCE [LARGE SCALE GENOMIC DNA]</scope>
    <source>
        <strain evidence="1 2">NS-104</strain>
    </source>
</reference>
<dbReference type="EMBL" id="QFBC01000006">
    <property type="protein sequence ID" value="PWE55296.1"/>
    <property type="molecule type" value="Genomic_DNA"/>
</dbReference>
<organism evidence="1 2">
    <name type="scientific">Metarhizobium album</name>
    <dbReference type="NCBI Taxonomy" id="2182425"/>
    <lineage>
        <taxon>Bacteria</taxon>
        <taxon>Pseudomonadati</taxon>
        <taxon>Pseudomonadota</taxon>
        <taxon>Alphaproteobacteria</taxon>
        <taxon>Hyphomicrobiales</taxon>
        <taxon>Rhizobiaceae</taxon>
        <taxon>Metarhizobium</taxon>
    </lineage>
</organism>
<protein>
    <submittedName>
        <fullName evidence="1">Uncharacterized protein</fullName>
    </submittedName>
</protein>
<evidence type="ECO:0000313" key="2">
    <source>
        <dbReference type="Proteomes" id="UP000245252"/>
    </source>
</evidence>
<dbReference type="AlphaFoldDB" id="A0A2U2DPQ2"/>
<proteinExistence type="predicted"/>
<dbReference type="RefSeq" id="WP_109458994.1">
    <property type="nucleotide sequence ID" value="NZ_QFBC01000006.1"/>
</dbReference>
<evidence type="ECO:0000313" key="1">
    <source>
        <dbReference type="EMBL" id="PWE55296.1"/>
    </source>
</evidence>
<name>A0A2U2DPQ2_9HYPH</name>
<accession>A0A2U2DPQ2</accession>
<gene>
    <name evidence="1" type="ORF">DEM27_14580</name>
</gene>
<keyword evidence="2" id="KW-1185">Reference proteome</keyword>